<dbReference type="Ensembl" id="ENSGEVT00005030718.1">
    <property type="protein sequence ID" value="ENSGEVP00005029236.1"/>
    <property type="gene ID" value="ENSGEVG00005020491.1"/>
</dbReference>
<reference evidence="12" key="1">
    <citation type="submission" date="2019-06" db="EMBL/GenBank/DDBJ databases">
        <title>G10K-VGP Goodes thornscrub tortoise genome, primary haplotype.</title>
        <authorList>
            <person name="Murphy B."/>
            <person name="Edwards T."/>
            <person name="Rhie A."/>
            <person name="Koren S."/>
            <person name="Phillippy A."/>
            <person name="Fedrigo O."/>
            <person name="Haase B."/>
            <person name="Mountcastle J."/>
            <person name="Lewin H."/>
            <person name="Damas J."/>
            <person name="Howe K."/>
            <person name="Formenti G."/>
            <person name="Myers G."/>
            <person name="Durbin R."/>
            <person name="Jarvis E.D."/>
        </authorList>
    </citation>
    <scope>NUCLEOTIDE SEQUENCE [LARGE SCALE GENOMIC DNA]</scope>
</reference>
<comment type="subcellular location">
    <subcellularLocation>
        <location evidence="2">Cell projection</location>
        <location evidence="2">Cilium</location>
    </subcellularLocation>
    <subcellularLocation>
        <location evidence="3">Membrane</location>
        <topology evidence="3">Multi-pass membrane protein</topology>
    </subcellularLocation>
</comment>
<comment type="function">
    <text evidence="1">May be involved in ciliary biogenesis or function.</text>
</comment>
<evidence type="ECO:0000256" key="2">
    <source>
        <dbReference type="ARBA" id="ARBA00004138"/>
    </source>
</evidence>
<dbReference type="AlphaFoldDB" id="A0A8C4YR12"/>
<comment type="similarity">
    <text evidence="4">Belongs to the TMEM218 family.</text>
</comment>
<evidence type="ECO:0000313" key="13">
    <source>
        <dbReference type="Proteomes" id="UP000694390"/>
    </source>
</evidence>
<reference evidence="12" key="2">
    <citation type="submission" date="2025-08" db="UniProtKB">
        <authorList>
            <consortium name="Ensembl"/>
        </authorList>
    </citation>
    <scope>IDENTIFICATION</scope>
</reference>
<keyword evidence="13" id="KW-1185">Reference proteome</keyword>
<sequence>MAGTVLGVGPGVFILALLCVLMLLLCMLLSRTSGLARFSVIMIFFSAVIVMLVLLLFPRASEFPAPATEIKIVDTFFIGRYVLVSLLSVTFLGSLFLVLVHHVLEPVCYISFWLHQKIHISSIICTHHLSKGTNMKNKSLSANGSFSCSLFHEGLRSQLLLRS</sequence>
<keyword evidence="8 10" id="KW-0472">Membrane</keyword>
<organism evidence="12 13">
    <name type="scientific">Gopherus evgoodei</name>
    <name type="common">Goodes thornscrub tortoise</name>
    <dbReference type="NCBI Taxonomy" id="1825980"/>
    <lineage>
        <taxon>Eukaryota</taxon>
        <taxon>Metazoa</taxon>
        <taxon>Chordata</taxon>
        <taxon>Craniata</taxon>
        <taxon>Vertebrata</taxon>
        <taxon>Euteleostomi</taxon>
        <taxon>Archelosauria</taxon>
        <taxon>Testudinata</taxon>
        <taxon>Testudines</taxon>
        <taxon>Cryptodira</taxon>
        <taxon>Durocryptodira</taxon>
        <taxon>Testudinoidea</taxon>
        <taxon>Testudinidae</taxon>
        <taxon>Gopherus</taxon>
    </lineage>
</organism>
<protein>
    <recommendedName>
        <fullName evidence="5">Transmembrane protein 218</fullName>
    </recommendedName>
</protein>
<name>A0A8C4YR12_9SAUR</name>
<evidence type="ECO:0000256" key="5">
    <source>
        <dbReference type="ARBA" id="ARBA00015054"/>
    </source>
</evidence>
<feature type="transmembrane region" description="Helical" evidence="10">
    <location>
        <begin position="6"/>
        <end position="28"/>
    </location>
</feature>
<reference evidence="12" key="3">
    <citation type="submission" date="2025-09" db="UniProtKB">
        <authorList>
            <consortium name="Ensembl"/>
        </authorList>
    </citation>
    <scope>IDENTIFICATION</scope>
</reference>
<dbReference type="GO" id="GO:0016020">
    <property type="term" value="C:membrane"/>
    <property type="evidence" value="ECO:0007669"/>
    <property type="project" value="UniProtKB-SubCell"/>
</dbReference>
<dbReference type="Pfam" id="PF25810">
    <property type="entry name" value="TMEM218_N"/>
    <property type="match status" value="1"/>
</dbReference>
<accession>A0A8C4YR12</accession>
<evidence type="ECO:0000256" key="4">
    <source>
        <dbReference type="ARBA" id="ARBA00010775"/>
    </source>
</evidence>
<evidence type="ECO:0000256" key="10">
    <source>
        <dbReference type="SAM" id="Phobius"/>
    </source>
</evidence>
<evidence type="ECO:0000259" key="11">
    <source>
        <dbReference type="Pfam" id="PF25810"/>
    </source>
</evidence>
<dbReference type="Proteomes" id="UP000694390">
    <property type="component" value="Chromosome 19"/>
</dbReference>
<dbReference type="GeneTree" id="ENSGT00390000016247"/>
<evidence type="ECO:0000256" key="8">
    <source>
        <dbReference type="ARBA" id="ARBA00023136"/>
    </source>
</evidence>
<evidence type="ECO:0000313" key="12">
    <source>
        <dbReference type="Ensembl" id="ENSGEVP00005029236.1"/>
    </source>
</evidence>
<dbReference type="OrthoDB" id="5978182at2759"/>
<evidence type="ECO:0000256" key="9">
    <source>
        <dbReference type="ARBA" id="ARBA00023273"/>
    </source>
</evidence>
<feature type="transmembrane region" description="Helical" evidence="10">
    <location>
        <begin position="77"/>
        <end position="100"/>
    </location>
</feature>
<dbReference type="InterPro" id="IPR057973">
    <property type="entry name" value="TMEM218_N"/>
</dbReference>
<dbReference type="PANTHER" id="PTHR31622:SF1">
    <property type="entry name" value="TRANSMEMBRANE PROTEIN 218"/>
    <property type="match status" value="1"/>
</dbReference>
<evidence type="ECO:0000256" key="7">
    <source>
        <dbReference type="ARBA" id="ARBA00022989"/>
    </source>
</evidence>
<dbReference type="GO" id="GO:0005929">
    <property type="term" value="C:cilium"/>
    <property type="evidence" value="ECO:0007669"/>
    <property type="project" value="UniProtKB-SubCell"/>
</dbReference>
<keyword evidence="7 10" id="KW-1133">Transmembrane helix</keyword>
<proteinExistence type="inferred from homology"/>
<keyword evidence="9" id="KW-0966">Cell projection</keyword>
<dbReference type="InterPro" id="IPR026771">
    <property type="entry name" value="Tmem218"/>
</dbReference>
<evidence type="ECO:0000256" key="6">
    <source>
        <dbReference type="ARBA" id="ARBA00022692"/>
    </source>
</evidence>
<evidence type="ECO:0000256" key="3">
    <source>
        <dbReference type="ARBA" id="ARBA00004141"/>
    </source>
</evidence>
<evidence type="ECO:0000256" key="1">
    <source>
        <dbReference type="ARBA" id="ARBA00003173"/>
    </source>
</evidence>
<feature type="domain" description="Transmembrane protein 218 N-terminal" evidence="11">
    <location>
        <begin position="1"/>
        <end position="60"/>
    </location>
</feature>
<keyword evidence="6 10" id="KW-0812">Transmembrane</keyword>
<dbReference type="PANTHER" id="PTHR31622">
    <property type="entry name" value="TRANSMEMBRANE PROTEIN 218"/>
    <property type="match status" value="1"/>
</dbReference>
<gene>
    <name evidence="12" type="primary">TMEM218</name>
</gene>
<feature type="transmembrane region" description="Helical" evidence="10">
    <location>
        <begin position="35"/>
        <end position="57"/>
    </location>
</feature>